<dbReference type="PANTHER" id="PTHR31465">
    <property type="entry name" value="PROTEIN RTA1-RELATED"/>
    <property type="match status" value="1"/>
</dbReference>
<evidence type="ECO:0000256" key="5">
    <source>
        <dbReference type="SAM" id="MobiDB-lite"/>
    </source>
</evidence>
<keyword evidence="4 6" id="KW-0472">Membrane</keyword>
<evidence type="ECO:0000313" key="7">
    <source>
        <dbReference type="EMBL" id="KAJ5234681.1"/>
    </source>
</evidence>
<feature type="transmembrane region" description="Helical" evidence="6">
    <location>
        <begin position="132"/>
        <end position="151"/>
    </location>
</feature>
<dbReference type="GO" id="GO:0005886">
    <property type="term" value="C:plasma membrane"/>
    <property type="evidence" value="ECO:0007669"/>
    <property type="project" value="TreeGrafter"/>
</dbReference>
<keyword evidence="3 6" id="KW-1133">Transmembrane helix</keyword>
<feature type="transmembrane region" description="Helical" evidence="6">
    <location>
        <begin position="34"/>
        <end position="52"/>
    </location>
</feature>
<organism evidence="7 8">
    <name type="scientific">Penicillium citrinum</name>
    <dbReference type="NCBI Taxonomy" id="5077"/>
    <lineage>
        <taxon>Eukaryota</taxon>
        <taxon>Fungi</taxon>
        <taxon>Dikarya</taxon>
        <taxon>Ascomycota</taxon>
        <taxon>Pezizomycotina</taxon>
        <taxon>Eurotiomycetes</taxon>
        <taxon>Eurotiomycetidae</taxon>
        <taxon>Eurotiales</taxon>
        <taxon>Aspergillaceae</taxon>
        <taxon>Penicillium</taxon>
    </lineage>
</organism>
<evidence type="ECO:0000256" key="4">
    <source>
        <dbReference type="ARBA" id="ARBA00023136"/>
    </source>
</evidence>
<dbReference type="AlphaFoldDB" id="A0A9W9TPZ4"/>
<dbReference type="PANTHER" id="PTHR31465:SF11">
    <property type="entry name" value="DOMAIN PROTEIN, PUTATIVE (AFU_ORTHOLOGUE AFUA_3G10770)-RELATED"/>
    <property type="match status" value="1"/>
</dbReference>
<evidence type="ECO:0000256" key="6">
    <source>
        <dbReference type="SAM" id="Phobius"/>
    </source>
</evidence>
<keyword evidence="8" id="KW-1185">Reference proteome</keyword>
<feature type="region of interest" description="Disordered" evidence="5">
    <location>
        <begin position="293"/>
        <end position="312"/>
    </location>
</feature>
<dbReference type="GeneID" id="81381936"/>
<gene>
    <name evidence="7" type="ORF">N7469_003849</name>
</gene>
<feature type="compositionally biased region" description="Basic and acidic residues" evidence="5">
    <location>
        <begin position="293"/>
        <end position="305"/>
    </location>
</feature>
<reference evidence="7" key="1">
    <citation type="submission" date="2022-11" db="EMBL/GenBank/DDBJ databases">
        <authorList>
            <person name="Petersen C."/>
        </authorList>
    </citation>
    <scope>NUCLEOTIDE SEQUENCE</scope>
    <source>
        <strain evidence="7">IBT 23319</strain>
    </source>
</reference>
<dbReference type="EMBL" id="JAPQKT010000003">
    <property type="protein sequence ID" value="KAJ5234681.1"/>
    <property type="molecule type" value="Genomic_DNA"/>
</dbReference>
<evidence type="ECO:0000256" key="1">
    <source>
        <dbReference type="ARBA" id="ARBA00004141"/>
    </source>
</evidence>
<dbReference type="InterPro" id="IPR007568">
    <property type="entry name" value="RTA1"/>
</dbReference>
<proteinExistence type="predicted"/>
<feature type="transmembrane region" description="Helical" evidence="6">
    <location>
        <begin position="249"/>
        <end position="269"/>
    </location>
</feature>
<reference evidence="7" key="2">
    <citation type="journal article" date="2023" name="IMA Fungus">
        <title>Comparative genomic study of the Penicillium genus elucidates a diverse pangenome and 15 lateral gene transfer events.</title>
        <authorList>
            <person name="Petersen C."/>
            <person name="Sorensen T."/>
            <person name="Nielsen M.R."/>
            <person name="Sondergaard T.E."/>
            <person name="Sorensen J.L."/>
            <person name="Fitzpatrick D.A."/>
            <person name="Frisvad J.C."/>
            <person name="Nielsen K.L."/>
        </authorList>
    </citation>
    <scope>NUCLEOTIDE SEQUENCE</scope>
    <source>
        <strain evidence="7">IBT 23319</strain>
    </source>
</reference>
<evidence type="ECO:0000256" key="3">
    <source>
        <dbReference type="ARBA" id="ARBA00022989"/>
    </source>
</evidence>
<comment type="subcellular location">
    <subcellularLocation>
        <location evidence="1">Membrane</location>
        <topology evidence="1">Multi-pass membrane protein</topology>
    </subcellularLocation>
</comment>
<protein>
    <submittedName>
        <fullName evidence="7">RTA1-domain-containing protein</fullName>
    </submittedName>
</protein>
<feature type="transmembrane region" description="Helical" evidence="6">
    <location>
        <begin position="211"/>
        <end position="229"/>
    </location>
</feature>
<dbReference type="RefSeq" id="XP_056502181.1">
    <property type="nucleotide sequence ID" value="XM_056642769.1"/>
</dbReference>
<dbReference type="Proteomes" id="UP001147733">
    <property type="component" value="Unassembled WGS sequence"/>
</dbReference>
<name>A0A9W9TPZ4_PENCI</name>
<evidence type="ECO:0000313" key="8">
    <source>
        <dbReference type="Proteomes" id="UP001147733"/>
    </source>
</evidence>
<comment type="caution">
    <text evidence="7">The sequence shown here is derived from an EMBL/GenBank/DDBJ whole genome shotgun (WGS) entry which is preliminary data.</text>
</comment>
<keyword evidence="2 6" id="KW-0812">Transmembrane</keyword>
<evidence type="ECO:0000256" key="2">
    <source>
        <dbReference type="ARBA" id="ARBA00022692"/>
    </source>
</evidence>
<feature type="transmembrane region" description="Helical" evidence="6">
    <location>
        <begin position="171"/>
        <end position="191"/>
    </location>
</feature>
<feature type="transmembrane region" description="Helical" evidence="6">
    <location>
        <begin position="90"/>
        <end position="112"/>
    </location>
</feature>
<dbReference type="Pfam" id="PF04479">
    <property type="entry name" value="RTA1"/>
    <property type="match status" value="1"/>
</dbReference>
<dbReference type="OrthoDB" id="1844152at2759"/>
<sequence length="312" mass="34605">MPSNSDDIYEKLSVGCHAHLSGYRTSYDYIPSKGAGIVFCLLFGITFIAHIVQFTWKKTWWCSVFAIGSAVEVLGWAGRTWNADCPYNSTAFMIQISTLIIAPVFYTAGIYILLGRLIKIFGPESSVLSPKLYLWIFCTCDVVSLVIQAAGGGMASSASGGEGDTAPGTNTMVAGIVFQLVSISVFVYFAFDFLRRATRAGLLSIGKMNSVNYIIFAMIISIVFIYIRSIYRVIELAQGWTGYVMTHEVFFIILDGVMMVVAVGIFNIFHPGWLLPSESDFMLPKHQSDSHEMEAQRLRSNESTEYRGYGNH</sequence>
<dbReference type="GO" id="GO:0000324">
    <property type="term" value="C:fungal-type vacuole"/>
    <property type="evidence" value="ECO:0007669"/>
    <property type="project" value="TreeGrafter"/>
</dbReference>
<feature type="transmembrane region" description="Helical" evidence="6">
    <location>
        <begin position="59"/>
        <end position="78"/>
    </location>
</feature>
<accession>A0A9W9TPZ4</accession>